<evidence type="ECO:0000313" key="3">
    <source>
        <dbReference type="Proteomes" id="UP000658980"/>
    </source>
</evidence>
<sequence>MRASLLFLRTVLALLCLPALAFCLFVIPEMASRDAAAHPETAYLQYPFMLSAYLLFSLFFIALYQAFKLLGFISRNKAFSMDSVSALKKIKYCAFAIALCFIAGLVFLIVFIGGDIAGIFTMSLICIVASSTVCVFAALLEKLTVQAIRLKEENKLTI</sequence>
<keyword evidence="1" id="KW-0472">Membrane</keyword>
<evidence type="ECO:0000313" key="2">
    <source>
        <dbReference type="EMBL" id="MBD8016038.1"/>
    </source>
</evidence>
<dbReference type="InterPro" id="IPR021354">
    <property type="entry name" value="DUF2975"/>
</dbReference>
<dbReference type="Pfam" id="PF11188">
    <property type="entry name" value="DUF2975"/>
    <property type="match status" value="1"/>
</dbReference>
<proteinExistence type="predicted"/>
<gene>
    <name evidence="2" type="ORF">H9630_14505</name>
</gene>
<feature type="transmembrane region" description="Helical" evidence="1">
    <location>
        <begin position="45"/>
        <end position="71"/>
    </location>
</feature>
<keyword evidence="1" id="KW-0812">Transmembrane</keyword>
<dbReference type="RefSeq" id="WP_191716207.1">
    <property type="nucleotide sequence ID" value="NZ_JACSPU010000005.1"/>
</dbReference>
<feature type="transmembrane region" description="Helical" evidence="1">
    <location>
        <begin position="119"/>
        <end position="140"/>
    </location>
</feature>
<keyword evidence="1" id="KW-1133">Transmembrane helix</keyword>
<dbReference type="Proteomes" id="UP000658980">
    <property type="component" value="Unassembled WGS sequence"/>
</dbReference>
<protein>
    <submittedName>
        <fullName evidence="2">DUF2975 domain-containing protein</fullName>
    </submittedName>
</protein>
<organism evidence="2 3">
    <name type="scientific">Planococcus wigleyi</name>
    <dbReference type="NCBI Taxonomy" id="2762216"/>
    <lineage>
        <taxon>Bacteria</taxon>
        <taxon>Bacillati</taxon>
        <taxon>Bacillota</taxon>
        <taxon>Bacilli</taxon>
        <taxon>Bacillales</taxon>
        <taxon>Caryophanaceae</taxon>
        <taxon>Planococcus</taxon>
    </lineage>
</organism>
<dbReference type="EMBL" id="JACSPU010000005">
    <property type="protein sequence ID" value="MBD8016038.1"/>
    <property type="molecule type" value="Genomic_DNA"/>
</dbReference>
<feature type="transmembrane region" description="Helical" evidence="1">
    <location>
        <begin position="92"/>
        <end position="113"/>
    </location>
</feature>
<comment type="caution">
    <text evidence="2">The sequence shown here is derived from an EMBL/GenBank/DDBJ whole genome shotgun (WGS) entry which is preliminary data.</text>
</comment>
<evidence type="ECO:0000256" key="1">
    <source>
        <dbReference type="SAM" id="Phobius"/>
    </source>
</evidence>
<keyword evidence="3" id="KW-1185">Reference proteome</keyword>
<reference evidence="2 3" key="1">
    <citation type="submission" date="2020-08" db="EMBL/GenBank/DDBJ databases">
        <title>A Genomic Blueprint of the Chicken Gut Microbiome.</title>
        <authorList>
            <person name="Gilroy R."/>
            <person name="Ravi A."/>
            <person name="Getino M."/>
            <person name="Pursley I."/>
            <person name="Horton D.L."/>
            <person name="Alikhan N.-F."/>
            <person name="Baker D."/>
            <person name="Gharbi K."/>
            <person name="Hall N."/>
            <person name="Watson M."/>
            <person name="Adriaenssens E.M."/>
            <person name="Foster-Nyarko E."/>
            <person name="Jarju S."/>
            <person name="Secka A."/>
            <person name="Antonio M."/>
            <person name="Oren A."/>
            <person name="Chaudhuri R."/>
            <person name="La Ragione R.M."/>
            <person name="Hildebrand F."/>
            <person name="Pallen M.J."/>
        </authorList>
    </citation>
    <scope>NUCLEOTIDE SEQUENCE [LARGE SCALE GENOMIC DNA]</scope>
    <source>
        <strain evidence="2 3">Sa1BUA13</strain>
    </source>
</reference>
<accession>A0ABR8WGB3</accession>
<name>A0ABR8WGB3_9BACL</name>